<keyword evidence="2" id="KW-0812">Transmembrane</keyword>
<keyword evidence="5" id="KW-1185">Reference proteome</keyword>
<reference evidence="4" key="2">
    <citation type="submission" date="2023-05" db="EMBL/GenBank/DDBJ databases">
        <authorList>
            <consortium name="Lawrence Berkeley National Laboratory"/>
            <person name="Steindorff A."/>
            <person name="Hensen N."/>
            <person name="Bonometti L."/>
            <person name="Westerberg I."/>
            <person name="Brannstrom I.O."/>
            <person name="Guillou S."/>
            <person name="Cros-Aarteil S."/>
            <person name="Calhoun S."/>
            <person name="Haridas S."/>
            <person name="Kuo A."/>
            <person name="Mondo S."/>
            <person name="Pangilinan J."/>
            <person name="Riley R."/>
            <person name="Labutti K."/>
            <person name="Andreopoulos B."/>
            <person name="Lipzen A."/>
            <person name="Chen C."/>
            <person name="Yanf M."/>
            <person name="Daum C."/>
            <person name="Ng V."/>
            <person name="Clum A."/>
            <person name="Ohm R."/>
            <person name="Martin F."/>
            <person name="Silar P."/>
            <person name="Natvig D."/>
            <person name="Lalanne C."/>
            <person name="Gautier V."/>
            <person name="Ament-Velasquez S.L."/>
            <person name="Kruys A."/>
            <person name="Hutchinson M.I."/>
            <person name="Powell A.J."/>
            <person name="Barry K."/>
            <person name="Miller A.N."/>
            <person name="Grigoriev I.V."/>
            <person name="Debuchy R."/>
            <person name="Gladieux P."/>
            <person name="Thoren M.H."/>
            <person name="Johannesson H."/>
        </authorList>
    </citation>
    <scope>NUCLEOTIDE SEQUENCE</scope>
    <source>
        <strain evidence="4">PSN309</strain>
    </source>
</reference>
<evidence type="ECO:0000313" key="4">
    <source>
        <dbReference type="EMBL" id="KAK4193731.1"/>
    </source>
</evidence>
<accession>A0AAN7AM25</accession>
<keyword evidence="2" id="KW-0472">Membrane</keyword>
<keyword evidence="2" id="KW-1133">Transmembrane helix</keyword>
<feature type="signal peptide" evidence="3">
    <location>
        <begin position="1"/>
        <end position="18"/>
    </location>
</feature>
<name>A0AAN7AM25_9PEZI</name>
<evidence type="ECO:0000313" key="5">
    <source>
        <dbReference type="Proteomes" id="UP001302126"/>
    </source>
</evidence>
<organism evidence="4 5">
    <name type="scientific">Podospora australis</name>
    <dbReference type="NCBI Taxonomy" id="1536484"/>
    <lineage>
        <taxon>Eukaryota</taxon>
        <taxon>Fungi</taxon>
        <taxon>Dikarya</taxon>
        <taxon>Ascomycota</taxon>
        <taxon>Pezizomycotina</taxon>
        <taxon>Sordariomycetes</taxon>
        <taxon>Sordariomycetidae</taxon>
        <taxon>Sordariales</taxon>
        <taxon>Podosporaceae</taxon>
        <taxon>Podospora</taxon>
    </lineage>
</organism>
<feature type="transmembrane region" description="Helical" evidence="2">
    <location>
        <begin position="100"/>
        <end position="119"/>
    </location>
</feature>
<comment type="caution">
    <text evidence="4">The sequence shown here is derived from an EMBL/GenBank/DDBJ whole genome shotgun (WGS) entry which is preliminary data.</text>
</comment>
<protein>
    <submittedName>
        <fullName evidence="4">Uncharacterized protein</fullName>
    </submittedName>
</protein>
<evidence type="ECO:0000256" key="3">
    <source>
        <dbReference type="SAM" id="SignalP"/>
    </source>
</evidence>
<feature type="chain" id="PRO_5042870872" evidence="3">
    <location>
        <begin position="19"/>
        <end position="120"/>
    </location>
</feature>
<feature type="region of interest" description="Disordered" evidence="1">
    <location>
        <begin position="20"/>
        <end position="47"/>
    </location>
</feature>
<reference evidence="4" key="1">
    <citation type="journal article" date="2023" name="Mol. Phylogenet. Evol.">
        <title>Genome-scale phylogeny and comparative genomics of the fungal order Sordariales.</title>
        <authorList>
            <person name="Hensen N."/>
            <person name="Bonometti L."/>
            <person name="Westerberg I."/>
            <person name="Brannstrom I.O."/>
            <person name="Guillou S."/>
            <person name="Cros-Aarteil S."/>
            <person name="Calhoun S."/>
            <person name="Haridas S."/>
            <person name="Kuo A."/>
            <person name="Mondo S."/>
            <person name="Pangilinan J."/>
            <person name="Riley R."/>
            <person name="LaButti K."/>
            <person name="Andreopoulos B."/>
            <person name="Lipzen A."/>
            <person name="Chen C."/>
            <person name="Yan M."/>
            <person name="Daum C."/>
            <person name="Ng V."/>
            <person name="Clum A."/>
            <person name="Steindorff A."/>
            <person name="Ohm R.A."/>
            <person name="Martin F."/>
            <person name="Silar P."/>
            <person name="Natvig D.O."/>
            <person name="Lalanne C."/>
            <person name="Gautier V."/>
            <person name="Ament-Velasquez S.L."/>
            <person name="Kruys A."/>
            <person name="Hutchinson M.I."/>
            <person name="Powell A.J."/>
            <person name="Barry K."/>
            <person name="Miller A.N."/>
            <person name="Grigoriev I.V."/>
            <person name="Debuchy R."/>
            <person name="Gladieux P."/>
            <person name="Hiltunen Thoren M."/>
            <person name="Johannesson H."/>
        </authorList>
    </citation>
    <scope>NUCLEOTIDE SEQUENCE</scope>
    <source>
        <strain evidence="4">PSN309</strain>
    </source>
</reference>
<proteinExistence type="predicted"/>
<sequence>MQLKPILFLSVAAVSASSSDQEPEYNLRPRLQHRQLPDLNTTTGTGTGSALLANSTGVSLSLFMSKIARFNFPAESNGRYNGPVTVSGAISGKGGPEVQLVMMGFLGVIGAVFVGGSLLL</sequence>
<gene>
    <name evidence="4" type="ORF">QBC35DRAFT_4480</name>
</gene>
<keyword evidence="3" id="KW-0732">Signal</keyword>
<dbReference type="Proteomes" id="UP001302126">
    <property type="component" value="Unassembled WGS sequence"/>
</dbReference>
<dbReference type="AlphaFoldDB" id="A0AAN7AM25"/>
<evidence type="ECO:0000256" key="1">
    <source>
        <dbReference type="SAM" id="MobiDB-lite"/>
    </source>
</evidence>
<dbReference type="EMBL" id="MU864350">
    <property type="protein sequence ID" value="KAK4193731.1"/>
    <property type="molecule type" value="Genomic_DNA"/>
</dbReference>
<evidence type="ECO:0000256" key="2">
    <source>
        <dbReference type="SAM" id="Phobius"/>
    </source>
</evidence>